<evidence type="ECO:0000259" key="13">
    <source>
        <dbReference type="SMART" id="SM00478"/>
    </source>
</evidence>
<dbReference type="SUPFAM" id="SSF48150">
    <property type="entry name" value="DNA-glycosylase"/>
    <property type="match status" value="1"/>
</dbReference>
<evidence type="ECO:0000256" key="4">
    <source>
        <dbReference type="ARBA" id="ARBA00022763"/>
    </source>
</evidence>
<dbReference type="NCBIfam" id="TIGR01083">
    <property type="entry name" value="nth"/>
    <property type="match status" value="1"/>
</dbReference>
<dbReference type="PANTHER" id="PTHR10359:SF18">
    <property type="entry name" value="ENDONUCLEASE III"/>
    <property type="match status" value="1"/>
</dbReference>
<name>A0A2V1K996_9ACTO</name>
<comment type="cofactor">
    <cofactor evidence="12">
        <name>[4Fe-4S] cluster</name>
        <dbReference type="ChEBI" id="CHEBI:49883"/>
    </cofactor>
    <text evidence="12">Binds 1 [4Fe-4S] cluster.</text>
</comment>
<keyword evidence="14" id="KW-0540">Nuclease</keyword>
<gene>
    <name evidence="12 14" type="primary">nth</name>
    <name evidence="14" type="ORF">DD236_01200</name>
</gene>
<evidence type="ECO:0000256" key="9">
    <source>
        <dbReference type="ARBA" id="ARBA00023204"/>
    </source>
</evidence>
<dbReference type="InterPro" id="IPR011257">
    <property type="entry name" value="DNA_glycosylase"/>
</dbReference>
<dbReference type="InterPro" id="IPR000445">
    <property type="entry name" value="HhH_motif"/>
</dbReference>
<comment type="catalytic activity">
    <reaction evidence="12">
        <text>2'-deoxyribonucleotide-(2'-deoxyribose 5'-phosphate)-2'-deoxyribonucleotide-DNA = a 3'-end 2'-deoxyribonucleotide-(2,3-dehydro-2,3-deoxyribose 5'-phosphate)-DNA + a 5'-end 5'-phospho-2'-deoxyribonucleoside-DNA + H(+)</text>
        <dbReference type="Rhea" id="RHEA:66592"/>
        <dbReference type="Rhea" id="RHEA-COMP:13180"/>
        <dbReference type="Rhea" id="RHEA-COMP:16897"/>
        <dbReference type="Rhea" id="RHEA-COMP:17067"/>
        <dbReference type="ChEBI" id="CHEBI:15378"/>
        <dbReference type="ChEBI" id="CHEBI:136412"/>
        <dbReference type="ChEBI" id="CHEBI:157695"/>
        <dbReference type="ChEBI" id="CHEBI:167181"/>
        <dbReference type="EC" id="4.2.99.18"/>
    </reaction>
</comment>
<dbReference type="PROSITE" id="PS00764">
    <property type="entry name" value="ENDONUCLEASE_III_1"/>
    <property type="match status" value="1"/>
</dbReference>
<dbReference type="FunFam" id="1.10.340.30:FF:000001">
    <property type="entry name" value="Endonuclease III"/>
    <property type="match status" value="1"/>
</dbReference>
<dbReference type="InterPro" id="IPR003651">
    <property type="entry name" value="Endonuclease3_FeS-loop_motif"/>
</dbReference>
<dbReference type="CDD" id="cd00056">
    <property type="entry name" value="ENDO3c"/>
    <property type="match status" value="1"/>
</dbReference>
<feature type="binding site" evidence="12">
    <location>
        <position position="218"/>
    </location>
    <ligand>
        <name>[4Fe-4S] cluster</name>
        <dbReference type="ChEBI" id="CHEBI:49883"/>
    </ligand>
</feature>
<dbReference type="GO" id="GO:0046872">
    <property type="term" value="F:metal ion binding"/>
    <property type="evidence" value="ECO:0007669"/>
    <property type="project" value="UniProtKB-KW"/>
</dbReference>
<dbReference type="AlphaFoldDB" id="A0A2V1K996"/>
<evidence type="ECO:0000313" key="15">
    <source>
        <dbReference type="Proteomes" id="UP000245283"/>
    </source>
</evidence>
<dbReference type="InterPro" id="IPR005759">
    <property type="entry name" value="Nth"/>
</dbReference>
<comment type="caution">
    <text evidence="14">The sequence shown here is derived from an EMBL/GenBank/DDBJ whole genome shotgun (WGS) entry which is preliminary data.</text>
</comment>
<evidence type="ECO:0000256" key="1">
    <source>
        <dbReference type="ARBA" id="ARBA00008343"/>
    </source>
</evidence>
<dbReference type="EC" id="4.2.99.18" evidence="12"/>
<comment type="similarity">
    <text evidence="1 12">Belongs to the Nth/MutY family.</text>
</comment>
<dbReference type="InterPro" id="IPR004036">
    <property type="entry name" value="Endonuclease-III-like_CS2"/>
</dbReference>
<dbReference type="PROSITE" id="PS01155">
    <property type="entry name" value="ENDONUCLEASE_III_2"/>
    <property type="match status" value="1"/>
</dbReference>
<dbReference type="Pfam" id="PF00633">
    <property type="entry name" value="HHH"/>
    <property type="match status" value="1"/>
</dbReference>
<keyword evidence="2 12" id="KW-0004">4Fe-4S</keyword>
<keyword evidence="10 12" id="KW-0456">Lyase</keyword>
<evidence type="ECO:0000256" key="10">
    <source>
        <dbReference type="ARBA" id="ARBA00023239"/>
    </source>
</evidence>
<keyword evidence="15" id="KW-1185">Reference proteome</keyword>
<dbReference type="OrthoDB" id="9800977at2"/>
<protein>
    <recommendedName>
        <fullName evidence="12">Endonuclease III</fullName>
        <ecNumber evidence="12">4.2.99.18</ecNumber>
    </recommendedName>
    <alternativeName>
        <fullName evidence="12">DNA-(apurinic or apyrimidinic site) lyase</fullName>
    </alternativeName>
</protein>
<feature type="domain" description="HhH-GPD" evidence="13">
    <location>
        <begin position="53"/>
        <end position="200"/>
    </location>
</feature>
<evidence type="ECO:0000256" key="11">
    <source>
        <dbReference type="ARBA" id="ARBA00023295"/>
    </source>
</evidence>
<evidence type="ECO:0000256" key="7">
    <source>
        <dbReference type="ARBA" id="ARBA00023014"/>
    </source>
</evidence>
<organism evidence="14 15">
    <name type="scientific">Ancrocorticia populi</name>
    <dbReference type="NCBI Taxonomy" id="2175228"/>
    <lineage>
        <taxon>Bacteria</taxon>
        <taxon>Bacillati</taxon>
        <taxon>Actinomycetota</taxon>
        <taxon>Actinomycetes</taxon>
        <taxon>Actinomycetales</taxon>
        <taxon>Actinomycetaceae</taxon>
        <taxon>Ancrocorticia</taxon>
    </lineage>
</organism>
<keyword evidence="14" id="KW-0255">Endonuclease</keyword>
<dbReference type="GO" id="GO:0003677">
    <property type="term" value="F:DNA binding"/>
    <property type="evidence" value="ECO:0007669"/>
    <property type="project" value="UniProtKB-UniRule"/>
</dbReference>
<dbReference type="Proteomes" id="UP000245283">
    <property type="component" value="Unassembled WGS sequence"/>
</dbReference>
<feature type="binding site" evidence="12">
    <location>
        <position position="202"/>
    </location>
    <ligand>
        <name>[4Fe-4S] cluster</name>
        <dbReference type="ChEBI" id="CHEBI:49883"/>
    </ligand>
</feature>
<dbReference type="InterPro" id="IPR003265">
    <property type="entry name" value="HhH-GPD_domain"/>
</dbReference>
<dbReference type="Pfam" id="PF00730">
    <property type="entry name" value="HhH-GPD"/>
    <property type="match status" value="1"/>
</dbReference>
<accession>A0A2V1K996</accession>
<dbReference type="SMART" id="SM00478">
    <property type="entry name" value="ENDO3c"/>
    <property type="match status" value="1"/>
</dbReference>
<dbReference type="Gene3D" id="1.10.1670.10">
    <property type="entry name" value="Helix-hairpin-Helix base-excision DNA repair enzymes (C-terminal)"/>
    <property type="match status" value="1"/>
</dbReference>
<evidence type="ECO:0000256" key="2">
    <source>
        <dbReference type="ARBA" id="ARBA00022485"/>
    </source>
</evidence>
<keyword evidence="4 12" id="KW-0227">DNA damage</keyword>
<evidence type="ECO:0000256" key="5">
    <source>
        <dbReference type="ARBA" id="ARBA00022801"/>
    </source>
</evidence>
<dbReference type="SMART" id="SM00525">
    <property type="entry name" value="FES"/>
    <property type="match status" value="1"/>
</dbReference>
<dbReference type="PANTHER" id="PTHR10359">
    <property type="entry name" value="A/G-SPECIFIC ADENINE GLYCOSYLASE/ENDONUCLEASE III"/>
    <property type="match status" value="1"/>
</dbReference>
<comment type="function">
    <text evidence="12">DNA repair enzyme that has both DNA N-glycosylase activity and AP-lyase activity. The DNA N-glycosylase activity releases various damaged pyrimidines from DNA by cleaving the N-glycosidic bond, leaving an AP (apurinic/apyrimidinic) site. The AP-lyase activity cleaves the phosphodiester bond 3' to the AP site by a beta-elimination, leaving a 3'-terminal unsaturated sugar and a product with a terminal 5'-phosphate.</text>
</comment>
<dbReference type="EMBL" id="QETB01000001">
    <property type="protein sequence ID" value="PWF27055.1"/>
    <property type="molecule type" value="Genomic_DNA"/>
</dbReference>
<proteinExistence type="inferred from homology"/>
<dbReference type="GO" id="GO:0140078">
    <property type="term" value="F:class I DNA-(apurinic or apyrimidinic site) endonuclease activity"/>
    <property type="evidence" value="ECO:0007669"/>
    <property type="project" value="UniProtKB-EC"/>
</dbReference>
<keyword evidence="3 12" id="KW-0479">Metal-binding</keyword>
<keyword evidence="7 12" id="KW-0411">Iron-sulfur</keyword>
<dbReference type="GO" id="GO:0051539">
    <property type="term" value="F:4 iron, 4 sulfur cluster binding"/>
    <property type="evidence" value="ECO:0007669"/>
    <property type="project" value="UniProtKB-UniRule"/>
</dbReference>
<dbReference type="GO" id="GO:0019104">
    <property type="term" value="F:DNA N-glycosylase activity"/>
    <property type="evidence" value="ECO:0007669"/>
    <property type="project" value="UniProtKB-UniRule"/>
</dbReference>
<dbReference type="Gene3D" id="1.10.340.30">
    <property type="entry name" value="Hypothetical protein, domain 2"/>
    <property type="match status" value="1"/>
</dbReference>
<dbReference type="GO" id="GO:0006285">
    <property type="term" value="P:base-excision repair, AP site formation"/>
    <property type="evidence" value="ECO:0007669"/>
    <property type="project" value="TreeGrafter"/>
</dbReference>
<keyword evidence="9 12" id="KW-0234">DNA repair</keyword>
<dbReference type="RefSeq" id="WP_109092555.1">
    <property type="nucleotide sequence ID" value="NZ_QETB01000001.1"/>
</dbReference>
<dbReference type="InterPro" id="IPR023170">
    <property type="entry name" value="HhH_base_excis_C"/>
</dbReference>
<keyword evidence="6 12" id="KW-0408">Iron</keyword>
<evidence type="ECO:0000313" key="14">
    <source>
        <dbReference type="EMBL" id="PWF27055.1"/>
    </source>
</evidence>
<sequence length="245" mass="27064">MSPRVRLPYRARSVKERRERAAAITDELAILYPDARCALDFSNPFELLIATVLSAQTTDVRVNSVTPELFSRYPDPESMAGANREQVEAILRPLGFFRSKAKSCIGLSAALCSSFGGEVPGNLPDLVSLPGVGRKTANVVLGNAFDIPGITVDTHVGRLARRWGWTRNEDPVKVEADIAQLLPEETWTLRCHQIIYHGRQVCHSRKPACLECGLKYVCPSYEIYVGMPAVSDPEAQLPEPPHPEI</sequence>
<keyword evidence="5 12" id="KW-0378">Hydrolase</keyword>
<evidence type="ECO:0000256" key="3">
    <source>
        <dbReference type="ARBA" id="ARBA00022723"/>
    </source>
</evidence>
<evidence type="ECO:0000256" key="12">
    <source>
        <dbReference type="HAMAP-Rule" id="MF_00942"/>
    </source>
</evidence>
<feature type="binding site" evidence="12">
    <location>
        <position position="209"/>
    </location>
    <ligand>
        <name>[4Fe-4S] cluster</name>
        <dbReference type="ChEBI" id="CHEBI:49883"/>
    </ligand>
</feature>
<evidence type="ECO:0000256" key="6">
    <source>
        <dbReference type="ARBA" id="ARBA00023004"/>
    </source>
</evidence>
<evidence type="ECO:0000256" key="8">
    <source>
        <dbReference type="ARBA" id="ARBA00023125"/>
    </source>
</evidence>
<feature type="binding site" evidence="12">
    <location>
        <position position="212"/>
    </location>
    <ligand>
        <name>[4Fe-4S] cluster</name>
        <dbReference type="ChEBI" id="CHEBI:49883"/>
    </ligand>
</feature>
<dbReference type="HAMAP" id="MF_00942">
    <property type="entry name" value="Nth"/>
    <property type="match status" value="1"/>
</dbReference>
<dbReference type="FunFam" id="1.10.1670.10:FF:000001">
    <property type="entry name" value="Endonuclease III"/>
    <property type="match status" value="1"/>
</dbReference>
<reference evidence="15" key="1">
    <citation type="submission" date="2018-05" db="EMBL/GenBank/DDBJ databases">
        <authorList>
            <person name="Li Y."/>
        </authorList>
    </citation>
    <scope>NUCLEOTIDE SEQUENCE [LARGE SCALE GENOMIC DNA]</scope>
    <source>
        <strain evidence="15">sk1b4</strain>
    </source>
</reference>
<keyword evidence="11 12" id="KW-0326">Glycosidase</keyword>
<keyword evidence="8 12" id="KW-0238">DNA-binding</keyword>
<dbReference type="PIRSF" id="PIRSF001435">
    <property type="entry name" value="Nth"/>
    <property type="match status" value="1"/>
</dbReference>
<dbReference type="InterPro" id="IPR004035">
    <property type="entry name" value="Endouclease-III_FeS-bd_BS"/>
</dbReference>